<sequence length="458" mass="50120">MALTATLEHPLDTPADVLSLARAKQRAANAAEAELLEAAVQWCVLHPAESLDEAATWSVFRGFGDKPVCLAGEGAPFVTEFAVVEFAAGLGKSEDAGRAYLAEALELRYRLPKLWAKVTSLDLPAWKARALARRTLHLPKKGAAFVDTHVAPVASTIGPAALERLLEEALVRFDPDEAQRVATERAEARHVTIQSRQVSFDGHVDVWATLDLADALDLDDALEKGAARLEALGCTDTLDARRSVALGDMARRQMQLEFDTDPKPLVVHVHQRPDGTLDDITRVENTRGFVLTSQLADWCTRAARSDAGKTITVKPVIDLNERIHVEAYEVPDRLSTQTRLRDLHCVFPWCTRPAHATSRIDDDHVIPHARGGPTATENIAPLCRRHHRAKTHAGWSQQSPAPGTFEWRSPTGLTYRVDHRGTHDLGPEPPPTAQPPRDSRIATTPPEHPTGGAQARPA</sequence>
<keyword evidence="3" id="KW-0540">Nuclease</keyword>
<dbReference type="EMBL" id="WLCI01000019">
    <property type="protein sequence ID" value="MTB97043.1"/>
    <property type="molecule type" value="Genomic_DNA"/>
</dbReference>
<evidence type="ECO:0000256" key="1">
    <source>
        <dbReference type="SAM" id="MobiDB-lite"/>
    </source>
</evidence>
<gene>
    <name evidence="3" type="ORF">GGQ22_18380</name>
</gene>
<organism evidence="3 4">
    <name type="scientific">Nocardioides marmotae</name>
    <dbReference type="NCBI Taxonomy" id="2663857"/>
    <lineage>
        <taxon>Bacteria</taxon>
        <taxon>Bacillati</taxon>
        <taxon>Actinomycetota</taxon>
        <taxon>Actinomycetes</taxon>
        <taxon>Propionibacteriales</taxon>
        <taxon>Nocardioidaceae</taxon>
        <taxon>Nocardioides</taxon>
    </lineage>
</organism>
<dbReference type="RefSeq" id="WP_154616798.1">
    <property type="nucleotide sequence ID" value="NZ_CP053660.1"/>
</dbReference>
<dbReference type="Pfam" id="PF01844">
    <property type="entry name" value="HNH"/>
    <property type="match status" value="1"/>
</dbReference>
<feature type="region of interest" description="Disordered" evidence="1">
    <location>
        <begin position="391"/>
        <end position="410"/>
    </location>
</feature>
<protein>
    <submittedName>
        <fullName evidence="3">HNH endonuclease</fullName>
    </submittedName>
</protein>
<feature type="region of interest" description="Disordered" evidence="1">
    <location>
        <begin position="415"/>
        <end position="458"/>
    </location>
</feature>
<dbReference type="InterPro" id="IPR003615">
    <property type="entry name" value="HNH_nuc"/>
</dbReference>
<reference evidence="3 4" key="1">
    <citation type="submission" date="2019-10" db="EMBL/GenBank/DDBJ databases">
        <title>Nocardioides novel species isolated from the excrement of Marmot.</title>
        <authorList>
            <person name="Zhang G."/>
        </authorList>
    </citation>
    <scope>NUCLEOTIDE SEQUENCE [LARGE SCALE GENOMIC DNA]</scope>
    <source>
        <strain evidence="4">zg-579</strain>
    </source>
</reference>
<evidence type="ECO:0000259" key="2">
    <source>
        <dbReference type="SMART" id="SM00507"/>
    </source>
</evidence>
<keyword evidence="4" id="KW-1185">Reference proteome</keyword>
<keyword evidence="3" id="KW-0378">Hydrolase</keyword>
<dbReference type="GO" id="GO:0008270">
    <property type="term" value="F:zinc ion binding"/>
    <property type="evidence" value="ECO:0007669"/>
    <property type="project" value="InterPro"/>
</dbReference>
<evidence type="ECO:0000313" key="4">
    <source>
        <dbReference type="Proteomes" id="UP000433406"/>
    </source>
</evidence>
<comment type="caution">
    <text evidence="3">The sequence shown here is derived from an EMBL/GenBank/DDBJ whole genome shotgun (WGS) entry which is preliminary data.</text>
</comment>
<dbReference type="CDD" id="cd00085">
    <property type="entry name" value="HNHc"/>
    <property type="match status" value="1"/>
</dbReference>
<dbReference type="Gene3D" id="1.10.30.50">
    <property type="match status" value="1"/>
</dbReference>
<name>A0A6I3JGH4_9ACTN</name>
<keyword evidence="3" id="KW-0255">Endonuclease</keyword>
<dbReference type="SMART" id="SM00507">
    <property type="entry name" value="HNHc"/>
    <property type="match status" value="1"/>
</dbReference>
<dbReference type="Proteomes" id="UP000433406">
    <property type="component" value="Unassembled WGS sequence"/>
</dbReference>
<dbReference type="GO" id="GO:0004519">
    <property type="term" value="F:endonuclease activity"/>
    <property type="evidence" value="ECO:0007669"/>
    <property type="project" value="UniProtKB-KW"/>
</dbReference>
<feature type="domain" description="HNH nuclease" evidence="2">
    <location>
        <begin position="333"/>
        <end position="388"/>
    </location>
</feature>
<evidence type="ECO:0000313" key="3">
    <source>
        <dbReference type="EMBL" id="MTB97043.1"/>
    </source>
</evidence>
<dbReference type="GO" id="GO:0003676">
    <property type="term" value="F:nucleic acid binding"/>
    <property type="evidence" value="ECO:0007669"/>
    <property type="project" value="InterPro"/>
</dbReference>
<proteinExistence type="predicted"/>
<accession>A0A6I3JGH4</accession>
<dbReference type="AlphaFoldDB" id="A0A6I3JGH4"/>
<dbReference type="InterPro" id="IPR002711">
    <property type="entry name" value="HNH"/>
</dbReference>
<feature type="compositionally biased region" description="Basic and acidic residues" evidence="1">
    <location>
        <begin position="416"/>
        <end position="426"/>
    </location>
</feature>